<protein>
    <submittedName>
        <fullName evidence="1">Uncharacterized protein</fullName>
    </submittedName>
</protein>
<dbReference type="EMBL" id="JARVKM010000013">
    <property type="protein sequence ID" value="KAK9778929.1"/>
    <property type="molecule type" value="Genomic_DNA"/>
</dbReference>
<comment type="caution">
    <text evidence="1">The sequence shown here is derived from an EMBL/GenBank/DDBJ whole genome shotgun (WGS) entry which is preliminary data.</text>
</comment>
<name>A0ABR2XZ65_9PEZI</name>
<sequence length="9" mass="996">MDCSSPTKK</sequence>
<evidence type="ECO:0000313" key="2">
    <source>
        <dbReference type="Proteomes" id="UP001465668"/>
    </source>
</evidence>
<evidence type="ECO:0000313" key="1">
    <source>
        <dbReference type="EMBL" id="KAK9778929.1"/>
    </source>
</evidence>
<proteinExistence type="predicted"/>
<organism evidence="1 2">
    <name type="scientific">Seiridium cardinale</name>
    <dbReference type="NCBI Taxonomy" id="138064"/>
    <lineage>
        <taxon>Eukaryota</taxon>
        <taxon>Fungi</taxon>
        <taxon>Dikarya</taxon>
        <taxon>Ascomycota</taxon>
        <taxon>Pezizomycotina</taxon>
        <taxon>Sordariomycetes</taxon>
        <taxon>Xylariomycetidae</taxon>
        <taxon>Amphisphaeriales</taxon>
        <taxon>Sporocadaceae</taxon>
        <taxon>Seiridium</taxon>
    </lineage>
</organism>
<reference evidence="1 2" key="1">
    <citation type="submission" date="2024-02" db="EMBL/GenBank/DDBJ databases">
        <title>First draft genome assembly of two strains of Seiridium cardinale.</title>
        <authorList>
            <person name="Emiliani G."/>
            <person name="Scali E."/>
        </authorList>
    </citation>
    <scope>NUCLEOTIDE SEQUENCE [LARGE SCALE GENOMIC DNA]</scope>
    <source>
        <strain evidence="1 2">BM-138-000479</strain>
    </source>
</reference>
<accession>A0ABR2XZ65</accession>
<keyword evidence="2" id="KW-1185">Reference proteome</keyword>
<dbReference type="Proteomes" id="UP001465668">
    <property type="component" value="Unassembled WGS sequence"/>
</dbReference>
<gene>
    <name evidence="1" type="ORF">SCAR479_04165</name>
</gene>